<proteinExistence type="predicted"/>
<gene>
    <name evidence="1" type="ORF">DPEC_G00162900</name>
</gene>
<evidence type="ECO:0000313" key="1">
    <source>
        <dbReference type="EMBL" id="KAJ8002815.1"/>
    </source>
</evidence>
<dbReference type="EMBL" id="CM055740">
    <property type="protein sequence ID" value="KAJ8002815.1"/>
    <property type="molecule type" value="Genomic_DNA"/>
</dbReference>
<sequence length="160" mass="16850">MQAFGLTQHVCRDQSNPSSQITCRGRSYYPTGHSPTVATYSRGQVCGSGLRGNTLVGEHTPWIMTVGKSTAASPGSWPNGCRSNSSPSCFILLEAGTTTVKRLDGPVMPFGYSVSRCDIALQSVITTSSPVPLLPTVLLATSVSSQVLQVHSRPSSSFTG</sequence>
<reference evidence="1" key="1">
    <citation type="submission" date="2021-05" db="EMBL/GenBank/DDBJ databases">
        <authorList>
            <person name="Pan Q."/>
            <person name="Jouanno E."/>
            <person name="Zahm M."/>
            <person name="Klopp C."/>
            <person name="Cabau C."/>
            <person name="Louis A."/>
            <person name="Berthelot C."/>
            <person name="Parey E."/>
            <person name="Roest Crollius H."/>
            <person name="Montfort J."/>
            <person name="Robinson-Rechavi M."/>
            <person name="Bouchez O."/>
            <person name="Lampietro C."/>
            <person name="Lopez Roques C."/>
            <person name="Donnadieu C."/>
            <person name="Postlethwait J."/>
            <person name="Bobe J."/>
            <person name="Dillon D."/>
            <person name="Chandos A."/>
            <person name="von Hippel F."/>
            <person name="Guiguen Y."/>
        </authorList>
    </citation>
    <scope>NUCLEOTIDE SEQUENCE</scope>
    <source>
        <strain evidence="1">YG-Jan2019</strain>
    </source>
</reference>
<accession>A0ACC2GH76</accession>
<name>A0ACC2GH76_DALPE</name>
<keyword evidence="2" id="KW-1185">Reference proteome</keyword>
<protein>
    <submittedName>
        <fullName evidence="1">Uncharacterized protein</fullName>
    </submittedName>
</protein>
<dbReference type="Proteomes" id="UP001157502">
    <property type="component" value="Chromosome 13"/>
</dbReference>
<organism evidence="1 2">
    <name type="scientific">Dallia pectoralis</name>
    <name type="common">Alaska blackfish</name>
    <dbReference type="NCBI Taxonomy" id="75939"/>
    <lineage>
        <taxon>Eukaryota</taxon>
        <taxon>Metazoa</taxon>
        <taxon>Chordata</taxon>
        <taxon>Craniata</taxon>
        <taxon>Vertebrata</taxon>
        <taxon>Euteleostomi</taxon>
        <taxon>Actinopterygii</taxon>
        <taxon>Neopterygii</taxon>
        <taxon>Teleostei</taxon>
        <taxon>Protacanthopterygii</taxon>
        <taxon>Esociformes</taxon>
        <taxon>Umbridae</taxon>
        <taxon>Dallia</taxon>
    </lineage>
</organism>
<evidence type="ECO:0000313" key="2">
    <source>
        <dbReference type="Proteomes" id="UP001157502"/>
    </source>
</evidence>
<comment type="caution">
    <text evidence="1">The sequence shown here is derived from an EMBL/GenBank/DDBJ whole genome shotgun (WGS) entry which is preliminary data.</text>
</comment>